<sequence>MDAVSFRPQCMCSCHPSHVRLRTATQSFIPKSDLATSLGASSISHRSTPPRVRVQPMLPAVCIRRHGVAQLPTPYALAQAHALRFPRGISGWRDLVRRRALAPPMAPLWCHTVFRGLAPGHRPREVIAQNDMPMRPCGVARHSHIGLVFWALPQSPIRLVI</sequence>
<evidence type="ECO:0000313" key="1">
    <source>
        <dbReference type="EMBL" id="KJA24462.1"/>
    </source>
</evidence>
<name>A0A0D2LB37_HYPSF</name>
<proteinExistence type="predicted"/>
<dbReference type="AlphaFoldDB" id="A0A0D2LB37"/>
<accession>A0A0D2LB37</accession>
<protein>
    <submittedName>
        <fullName evidence="1">Uncharacterized protein</fullName>
    </submittedName>
</protein>
<gene>
    <name evidence="1" type="ORF">HYPSUDRAFT_529635</name>
</gene>
<organism evidence="1 2">
    <name type="scientific">Hypholoma sublateritium (strain FD-334 SS-4)</name>
    <dbReference type="NCBI Taxonomy" id="945553"/>
    <lineage>
        <taxon>Eukaryota</taxon>
        <taxon>Fungi</taxon>
        <taxon>Dikarya</taxon>
        <taxon>Basidiomycota</taxon>
        <taxon>Agaricomycotina</taxon>
        <taxon>Agaricomycetes</taxon>
        <taxon>Agaricomycetidae</taxon>
        <taxon>Agaricales</taxon>
        <taxon>Agaricineae</taxon>
        <taxon>Strophariaceae</taxon>
        <taxon>Hypholoma</taxon>
    </lineage>
</organism>
<keyword evidence="2" id="KW-1185">Reference proteome</keyword>
<dbReference type="Proteomes" id="UP000054270">
    <property type="component" value="Unassembled WGS sequence"/>
</dbReference>
<reference evidence="2" key="1">
    <citation type="submission" date="2014-04" db="EMBL/GenBank/DDBJ databases">
        <title>Evolutionary Origins and Diversification of the Mycorrhizal Mutualists.</title>
        <authorList>
            <consortium name="DOE Joint Genome Institute"/>
            <consortium name="Mycorrhizal Genomics Consortium"/>
            <person name="Kohler A."/>
            <person name="Kuo A."/>
            <person name="Nagy L.G."/>
            <person name="Floudas D."/>
            <person name="Copeland A."/>
            <person name="Barry K.W."/>
            <person name="Cichocki N."/>
            <person name="Veneault-Fourrey C."/>
            <person name="LaButti K."/>
            <person name="Lindquist E.A."/>
            <person name="Lipzen A."/>
            <person name="Lundell T."/>
            <person name="Morin E."/>
            <person name="Murat C."/>
            <person name="Riley R."/>
            <person name="Ohm R."/>
            <person name="Sun H."/>
            <person name="Tunlid A."/>
            <person name="Henrissat B."/>
            <person name="Grigoriev I.V."/>
            <person name="Hibbett D.S."/>
            <person name="Martin F."/>
        </authorList>
    </citation>
    <scope>NUCLEOTIDE SEQUENCE [LARGE SCALE GENOMIC DNA]</scope>
    <source>
        <strain evidence="2">FD-334 SS-4</strain>
    </source>
</reference>
<dbReference type="EMBL" id="KN817537">
    <property type="protein sequence ID" value="KJA24462.1"/>
    <property type="molecule type" value="Genomic_DNA"/>
</dbReference>
<evidence type="ECO:0000313" key="2">
    <source>
        <dbReference type="Proteomes" id="UP000054270"/>
    </source>
</evidence>